<dbReference type="CDD" id="cd01335">
    <property type="entry name" value="Radical_SAM"/>
    <property type="match status" value="1"/>
</dbReference>
<evidence type="ECO:0000256" key="10">
    <source>
        <dbReference type="ARBA" id="ARBA00023004"/>
    </source>
</evidence>
<dbReference type="PIRSF" id="PIRSF000167">
    <property type="entry name" value="HemN"/>
    <property type="match status" value="1"/>
</dbReference>
<dbReference type="EC" id="1.3.98.3" evidence="15"/>
<dbReference type="PANTHER" id="PTHR13932:SF6">
    <property type="entry name" value="OXYGEN-INDEPENDENT COPROPORPHYRINOGEN III OXIDASE"/>
    <property type="match status" value="1"/>
</dbReference>
<dbReference type="NCBIfam" id="TIGR00538">
    <property type="entry name" value="hemN"/>
    <property type="match status" value="1"/>
</dbReference>
<dbReference type="GO" id="GO:0046872">
    <property type="term" value="F:metal ion binding"/>
    <property type="evidence" value="ECO:0007669"/>
    <property type="project" value="UniProtKB-KW"/>
</dbReference>
<comment type="subcellular location">
    <subcellularLocation>
        <location evidence="1 15">Cytoplasm</location>
    </subcellularLocation>
</comment>
<keyword evidence="11 15" id="KW-0411">Iron-sulfur</keyword>
<evidence type="ECO:0000256" key="6">
    <source>
        <dbReference type="ARBA" id="ARBA00022490"/>
    </source>
</evidence>
<keyword evidence="10 15" id="KW-0408">Iron</keyword>
<keyword evidence="12 15" id="KW-0627">Porphyrin biosynthesis</keyword>
<dbReference type="SUPFAM" id="SSF102114">
    <property type="entry name" value="Radical SAM enzymes"/>
    <property type="match status" value="1"/>
</dbReference>
<evidence type="ECO:0000256" key="16">
    <source>
        <dbReference type="PIRSR" id="PIRSR000167-1"/>
    </source>
</evidence>
<comment type="caution">
    <text evidence="19">The sequence shown here is derived from an EMBL/GenBank/DDBJ whole genome shotgun (WGS) entry which is preliminary data.</text>
</comment>
<dbReference type="PROSITE" id="PS51918">
    <property type="entry name" value="RADICAL_SAM"/>
    <property type="match status" value="1"/>
</dbReference>
<evidence type="ECO:0000256" key="11">
    <source>
        <dbReference type="ARBA" id="ARBA00023014"/>
    </source>
</evidence>
<feature type="binding site" evidence="16">
    <location>
        <position position="177"/>
    </location>
    <ligand>
        <name>S-adenosyl-L-methionine</name>
        <dbReference type="ChEBI" id="CHEBI:59789"/>
        <label>2</label>
    </ligand>
</feature>
<comment type="catalytic activity">
    <reaction evidence="14 15">
        <text>coproporphyrinogen III + 2 S-adenosyl-L-methionine = protoporphyrinogen IX + 2 5'-deoxyadenosine + 2 L-methionine + 2 CO2</text>
        <dbReference type="Rhea" id="RHEA:15425"/>
        <dbReference type="ChEBI" id="CHEBI:16526"/>
        <dbReference type="ChEBI" id="CHEBI:17319"/>
        <dbReference type="ChEBI" id="CHEBI:57307"/>
        <dbReference type="ChEBI" id="CHEBI:57309"/>
        <dbReference type="ChEBI" id="CHEBI:57844"/>
        <dbReference type="ChEBI" id="CHEBI:59789"/>
        <dbReference type="EC" id="1.3.98.3"/>
    </reaction>
</comment>
<evidence type="ECO:0000256" key="3">
    <source>
        <dbReference type="ARBA" id="ARBA00005493"/>
    </source>
</evidence>
<dbReference type="SFLD" id="SFLDG01065">
    <property type="entry name" value="anaerobic_coproporphyrinogen-I"/>
    <property type="match status" value="1"/>
</dbReference>
<keyword evidence="7 15" id="KW-0949">S-adenosyl-L-methionine</keyword>
<feature type="binding site" evidence="16">
    <location>
        <position position="248"/>
    </location>
    <ligand>
        <name>S-adenosyl-L-methionine</name>
        <dbReference type="ChEBI" id="CHEBI:59789"/>
        <label>2</label>
    </ligand>
</feature>
<accession>A0A2I0CN81</accession>
<feature type="binding site" evidence="16">
    <location>
        <position position="189"/>
    </location>
    <ligand>
        <name>S-adenosyl-L-methionine</name>
        <dbReference type="ChEBI" id="CHEBI:59789"/>
        <label>2</label>
    </ligand>
</feature>
<feature type="binding site" evidence="16">
    <location>
        <position position="214"/>
    </location>
    <ligand>
        <name>S-adenosyl-L-methionine</name>
        <dbReference type="ChEBI" id="CHEBI:59789"/>
        <label>2</label>
    </ligand>
</feature>
<dbReference type="GO" id="GO:0006782">
    <property type="term" value="P:protoporphyrinogen IX biosynthetic process"/>
    <property type="evidence" value="ECO:0007669"/>
    <property type="project" value="UniProtKB-UniPathway"/>
</dbReference>
<dbReference type="GO" id="GO:0051989">
    <property type="term" value="F:coproporphyrinogen dehydrogenase activity"/>
    <property type="evidence" value="ECO:0007669"/>
    <property type="project" value="UniProtKB-EC"/>
</dbReference>
<feature type="binding site" evidence="17">
    <location>
        <position position="68"/>
    </location>
    <ligand>
        <name>[4Fe-4S] cluster</name>
        <dbReference type="ChEBI" id="CHEBI:49883"/>
        <note>4Fe-4S-S-AdoMet</note>
    </ligand>
</feature>
<dbReference type="InterPro" id="IPR007197">
    <property type="entry name" value="rSAM"/>
</dbReference>
<dbReference type="InterPro" id="IPR034505">
    <property type="entry name" value="Coproporphyrinogen-III_oxidase"/>
</dbReference>
<evidence type="ECO:0000256" key="5">
    <source>
        <dbReference type="ARBA" id="ARBA00022485"/>
    </source>
</evidence>
<evidence type="ECO:0000313" key="19">
    <source>
        <dbReference type="EMBL" id="PKF70596.1"/>
    </source>
</evidence>
<evidence type="ECO:0000256" key="9">
    <source>
        <dbReference type="ARBA" id="ARBA00023002"/>
    </source>
</evidence>
<protein>
    <recommendedName>
        <fullName evidence="15">Coproporphyrinogen-III oxidase</fullName>
        <ecNumber evidence="15">1.3.98.3</ecNumber>
    </recommendedName>
</protein>
<sequence>MDSTLTFNRALVEKYDRPGPRYTSYPTAPQFHQAFAEDDYKRAAALSNQAPAKPLSIYIHIPFCKSLCYYCACNKIITQKTHRAVEYLDYLKREIALQAALFDRSRKLTQLHLGGGTPTYLTSEQLSELMSCLREHFNLDESDNHEFSIEVDPRTIDTARIAELRTQGFNRLSFGVQDFDEKVQAAVNRLQSEQQVYDLVAAARAAKFKSVSVDLIYGLPLQTVASFDTTLSKIIALRPDRIAAYSYAHLPELVRAQRLIRREDMPPPERKLELLELTIARLTAAGYVYIGMDHFALPDDELVIAREKGTLQRNFQGYSTHAQCDLIGLGVSSIGMVADSYSQSVKELSQYYARIDQGLLPVHRGYRLNDDDRLRREVIVDLMCHGRIDFAKIEANHAIVFREYFAESLEKLAEPVADGLVQITDTAVILLPQGQLMMRNVAMAFDAYLGGEQKGRFSRTV</sequence>
<comment type="similarity">
    <text evidence="3 15">Belongs to the anaerobic coproporphyrinogen-III oxidase family.</text>
</comment>
<evidence type="ECO:0000256" key="13">
    <source>
        <dbReference type="ARBA" id="ARBA00024295"/>
    </source>
</evidence>
<dbReference type="GO" id="GO:0051539">
    <property type="term" value="F:4 iron, 4 sulfur cluster binding"/>
    <property type="evidence" value="ECO:0007669"/>
    <property type="project" value="UniProtKB-KW"/>
</dbReference>
<comment type="cofactor">
    <cofactor evidence="15 17">
        <name>[4Fe-4S] cluster</name>
        <dbReference type="ChEBI" id="CHEBI:49883"/>
    </cofactor>
    <text evidence="15 17">Binds 1 [4Fe-4S] cluster. The cluster is coordinated with 3 cysteines and an exchangeable S-adenosyl-L-methionine.</text>
</comment>
<proteinExistence type="inferred from homology"/>
<dbReference type="UniPathway" id="UPA00251">
    <property type="reaction ID" value="UER00323"/>
</dbReference>
<dbReference type="FunFam" id="1.10.10.920:FF:000001">
    <property type="entry name" value="Coproporphyrinogen-III oxidase"/>
    <property type="match status" value="1"/>
</dbReference>
<organism evidence="19 20">
    <name type="scientific">Pseudomonas fluvialis</name>
    <dbReference type="NCBI Taxonomy" id="1793966"/>
    <lineage>
        <taxon>Bacteria</taxon>
        <taxon>Pseudomonadati</taxon>
        <taxon>Pseudomonadota</taxon>
        <taxon>Gammaproteobacteria</taxon>
        <taxon>Pseudomonadales</taxon>
        <taxon>Pseudomonadaceae</taxon>
        <taxon>Pseudomonas</taxon>
    </lineage>
</organism>
<gene>
    <name evidence="19" type="primary">hemN</name>
    <name evidence="19" type="ORF">CW360_12360</name>
</gene>
<dbReference type="Pfam" id="PF06969">
    <property type="entry name" value="HemN_C"/>
    <property type="match status" value="1"/>
</dbReference>
<feature type="binding site" evidence="16">
    <location>
        <position position="150"/>
    </location>
    <ligand>
        <name>S-adenosyl-L-methionine</name>
        <dbReference type="ChEBI" id="CHEBI:59789"/>
        <label>1</label>
    </ligand>
</feature>
<feature type="binding site" evidence="16">
    <location>
        <position position="334"/>
    </location>
    <ligand>
        <name>S-adenosyl-L-methionine</name>
        <dbReference type="ChEBI" id="CHEBI:59789"/>
        <label>1</label>
    </ligand>
</feature>
<evidence type="ECO:0000256" key="2">
    <source>
        <dbReference type="ARBA" id="ARBA00004785"/>
    </source>
</evidence>
<evidence type="ECO:0000256" key="4">
    <source>
        <dbReference type="ARBA" id="ARBA00011245"/>
    </source>
</evidence>
<feature type="domain" description="Radical SAM core" evidence="18">
    <location>
        <begin position="49"/>
        <end position="284"/>
    </location>
</feature>
<comment type="pathway">
    <text evidence="2 15">Porphyrin-containing compound metabolism; protoporphyrin-IX biosynthesis; protoporphyrinogen-IX from coproporphyrinogen-III (AdoMet route): step 1/1.</text>
</comment>
<dbReference type="Gene3D" id="3.80.30.20">
    <property type="entry name" value="tm_1862 like domain"/>
    <property type="match status" value="1"/>
</dbReference>
<evidence type="ECO:0000313" key="20">
    <source>
        <dbReference type="Proteomes" id="UP000242861"/>
    </source>
</evidence>
<dbReference type="InterPro" id="IPR010723">
    <property type="entry name" value="HemN_C"/>
</dbReference>
<evidence type="ECO:0000259" key="18">
    <source>
        <dbReference type="PROSITE" id="PS51918"/>
    </source>
</evidence>
<evidence type="ECO:0000256" key="15">
    <source>
        <dbReference type="PIRNR" id="PIRNR000167"/>
    </source>
</evidence>
<dbReference type="SFLD" id="SFLDG01082">
    <property type="entry name" value="B12-binding_domain_containing"/>
    <property type="match status" value="1"/>
</dbReference>
<keyword evidence="9 15" id="KW-0560">Oxidoreductase</keyword>
<name>A0A2I0CN81_9PSED</name>
<dbReference type="InterPro" id="IPR058240">
    <property type="entry name" value="rSAM_sf"/>
</dbReference>
<dbReference type="SMART" id="SM00729">
    <property type="entry name" value="Elp3"/>
    <property type="match status" value="1"/>
</dbReference>
<evidence type="ECO:0000256" key="7">
    <source>
        <dbReference type="ARBA" id="ARBA00022691"/>
    </source>
</evidence>
<dbReference type="InterPro" id="IPR004558">
    <property type="entry name" value="Coprogen_oxidase_HemN"/>
</dbReference>
<dbReference type="PANTHER" id="PTHR13932">
    <property type="entry name" value="COPROPORPHYRINIGEN III OXIDASE"/>
    <property type="match status" value="1"/>
</dbReference>
<keyword evidence="8 15" id="KW-0479">Metal-binding</keyword>
<comment type="subunit">
    <text evidence="4">Monomer.</text>
</comment>
<reference evidence="20" key="1">
    <citation type="submission" date="2017-12" db="EMBL/GenBank/DDBJ databases">
        <authorList>
            <person name="Yu X.-Y."/>
        </authorList>
    </citation>
    <scope>NUCLEOTIDE SEQUENCE [LARGE SCALE GENOMIC DNA]</scope>
    <source>
        <strain evidence="20">ZYSR67-Z</strain>
    </source>
</reference>
<dbReference type="EMBL" id="PIYS01000023">
    <property type="protein sequence ID" value="PKF70596.1"/>
    <property type="molecule type" value="Genomic_DNA"/>
</dbReference>
<dbReference type="Gene3D" id="1.10.10.920">
    <property type="match status" value="1"/>
</dbReference>
<comment type="function">
    <text evidence="13">Involved in the heme biosynthesis. Catalyzes the anaerobic oxidative decarboxylation of propionate groups of rings A and B of coproporphyrinogen III to yield the vinyl groups in protoporphyrinogen IX.</text>
</comment>
<feature type="binding site" evidence="17">
    <location>
        <position position="64"/>
    </location>
    <ligand>
        <name>[4Fe-4S] cluster</name>
        <dbReference type="ChEBI" id="CHEBI:49883"/>
        <note>4Fe-4S-S-AdoMet</note>
    </ligand>
</feature>
<feature type="binding site" evidence="17">
    <location>
        <position position="71"/>
    </location>
    <ligand>
        <name>[4Fe-4S] cluster</name>
        <dbReference type="ChEBI" id="CHEBI:49883"/>
        <note>4Fe-4S-S-AdoMet</note>
    </ligand>
</feature>
<feature type="binding site" evidence="16">
    <location>
        <begin position="116"/>
        <end position="117"/>
    </location>
    <ligand>
        <name>S-adenosyl-L-methionine</name>
        <dbReference type="ChEBI" id="CHEBI:59789"/>
        <label>2</label>
    </ligand>
</feature>
<evidence type="ECO:0000256" key="8">
    <source>
        <dbReference type="ARBA" id="ARBA00022723"/>
    </source>
</evidence>
<feature type="binding site" evidence="16">
    <location>
        <position position="115"/>
    </location>
    <ligand>
        <name>S-adenosyl-L-methionine</name>
        <dbReference type="ChEBI" id="CHEBI:59789"/>
        <label>1</label>
    </ligand>
</feature>
<evidence type="ECO:0000256" key="12">
    <source>
        <dbReference type="ARBA" id="ARBA00023244"/>
    </source>
</evidence>
<keyword evidence="6 15" id="KW-0963">Cytoplasm</keyword>
<dbReference type="FunFam" id="3.80.30.20:FF:000012">
    <property type="entry name" value="Coproporphyrinogen-III oxidase"/>
    <property type="match status" value="1"/>
</dbReference>
<dbReference type="RefSeq" id="WP_101193909.1">
    <property type="nucleotide sequence ID" value="NZ_JAYRKZ010000007.1"/>
</dbReference>
<dbReference type="Proteomes" id="UP000242861">
    <property type="component" value="Unassembled WGS sequence"/>
</dbReference>
<evidence type="ECO:0000256" key="1">
    <source>
        <dbReference type="ARBA" id="ARBA00004496"/>
    </source>
</evidence>
<evidence type="ECO:0000256" key="17">
    <source>
        <dbReference type="PIRSR" id="PIRSR000167-2"/>
    </source>
</evidence>
<feature type="binding site" evidence="16">
    <location>
        <begin position="70"/>
        <end position="72"/>
    </location>
    <ligand>
        <name>S-adenosyl-L-methionine</name>
        <dbReference type="ChEBI" id="CHEBI:59789"/>
        <label>2</label>
    </ligand>
</feature>
<dbReference type="InterPro" id="IPR023404">
    <property type="entry name" value="rSAM_horseshoe"/>
</dbReference>
<dbReference type="Pfam" id="PF04055">
    <property type="entry name" value="Radical_SAM"/>
    <property type="match status" value="1"/>
</dbReference>
<dbReference type="InterPro" id="IPR006638">
    <property type="entry name" value="Elp3/MiaA/NifB-like_rSAM"/>
</dbReference>
<feature type="binding site" evidence="16">
    <location>
        <position position="58"/>
    </location>
    <ligand>
        <name>S-adenosyl-L-methionine</name>
        <dbReference type="ChEBI" id="CHEBI:59789"/>
        <label>1</label>
    </ligand>
</feature>
<keyword evidence="5 15" id="KW-0004">4Fe-4S</keyword>
<dbReference type="AlphaFoldDB" id="A0A2I0CN81"/>
<dbReference type="SFLD" id="SFLDS00029">
    <property type="entry name" value="Radical_SAM"/>
    <property type="match status" value="1"/>
</dbReference>
<dbReference type="GO" id="GO:0004109">
    <property type="term" value="F:coproporphyrinogen oxidase activity"/>
    <property type="evidence" value="ECO:0007669"/>
    <property type="project" value="InterPro"/>
</dbReference>
<evidence type="ECO:0000256" key="14">
    <source>
        <dbReference type="ARBA" id="ARBA00048321"/>
    </source>
</evidence>
<dbReference type="GO" id="GO:0005737">
    <property type="term" value="C:cytoplasm"/>
    <property type="evidence" value="ECO:0007669"/>
    <property type="project" value="UniProtKB-SubCell"/>
</dbReference>